<dbReference type="EC" id="3.1.1.11" evidence="3"/>
<evidence type="ECO:0000256" key="2">
    <source>
        <dbReference type="ARBA" id="ARBA00008891"/>
    </source>
</evidence>
<feature type="signal peptide" evidence="6">
    <location>
        <begin position="1"/>
        <end position="19"/>
    </location>
</feature>
<evidence type="ECO:0000256" key="6">
    <source>
        <dbReference type="SAM" id="SignalP"/>
    </source>
</evidence>
<gene>
    <name evidence="8" type="ORF">ZIOFF_057103</name>
</gene>
<proteinExistence type="inferred from homology"/>
<dbReference type="PANTHER" id="PTHR31321:SF72">
    <property type="entry name" value="PECTINESTERASE 11-RELATED"/>
    <property type="match status" value="1"/>
</dbReference>
<dbReference type="EMBL" id="JACMSC010000015">
    <property type="protein sequence ID" value="KAG6488335.1"/>
    <property type="molecule type" value="Genomic_DNA"/>
</dbReference>
<evidence type="ECO:0000256" key="5">
    <source>
        <dbReference type="ARBA" id="ARBA00023085"/>
    </source>
</evidence>
<dbReference type="SUPFAM" id="SSF51126">
    <property type="entry name" value="Pectin lyase-like"/>
    <property type="match status" value="1"/>
</dbReference>
<protein>
    <recommendedName>
        <fullName evidence="3">pectinesterase</fullName>
        <ecNumber evidence="3">3.1.1.11</ecNumber>
    </recommendedName>
</protein>
<organism evidence="8 9">
    <name type="scientific">Zingiber officinale</name>
    <name type="common">Ginger</name>
    <name type="synonym">Amomum zingiber</name>
    <dbReference type="NCBI Taxonomy" id="94328"/>
    <lineage>
        <taxon>Eukaryota</taxon>
        <taxon>Viridiplantae</taxon>
        <taxon>Streptophyta</taxon>
        <taxon>Embryophyta</taxon>
        <taxon>Tracheophyta</taxon>
        <taxon>Spermatophyta</taxon>
        <taxon>Magnoliopsida</taxon>
        <taxon>Liliopsida</taxon>
        <taxon>Zingiberales</taxon>
        <taxon>Zingiberaceae</taxon>
        <taxon>Zingiber</taxon>
    </lineage>
</organism>
<evidence type="ECO:0000313" key="9">
    <source>
        <dbReference type="Proteomes" id="UP000734854"/>
    </source>
</evidence>
<dbReference type="InterPro" id="IPR011050">
    <property type="entry name" value="Pectin_lyase_fold/virulence"/>
</dbReference>
<dbReference type="Gene3D" id="2.160.20.10">
    <property type="entry name" value="Single-stranded right-handed beta-helix, Pectin lyase-like"/>
    <property type="match status" value="1"/>
</dbReference>
<dbReference type="InterPro" id="IPR000070">
    <property type="entry name" value="Pectinesterase_cat"/>
</dbReference>
<evidence type="ECO:0000256" key="4">
    <source>
        <dbReference type="ARBA" id="ARBA00022801"/>
    </source>
</evidence>
<feature type="chain" id="PRO_5035316498" description="pectinesterase" evidence="6">
    <location>
        <begin position="20"/>
        <end position="318"/>
    </location>
</feature>
<comment type="caution">
    <text evidence="8">The sequence shown here is derived from an EMBL/GenBank/DDBJ whole genome shotgun (WGS) entry which is preliminary data.</text>
</comment>
<dbReference type="UniPathway" id="UPA00545">
    <property type="reaction ID" value="UER00823"/>
</dbReference>
<dbReference type="GO" id="GO:0030599">
    <property type="term" value="F:pectinesterase activity"/>
    <property type="evidence" value="ECO:0007669"/>
    <property type="project" value="UniProtKB-EC"/>
</dbReference>
<keyword evidence="4" id="KW-0378">Hydrolase</keyword>
<dbReference type="GO" id="GO:0045490">
    <property type="term" value="P:pectin catabolic process"/>
    <property type="evidence" value="ECO:0007669"/>
    <property type="project" value="UniProtKB-UniPathway"/>
</dbReference>
<name>A0A8J5FJV7_ZINOF</name>
<keyword evidence="6" id="KW-0732">Signal</keyword>
<keyword evidence="5" id="KW-0063">Aspartyl esterase</keyword>
<evidence type="ECO:0000256" key="1">
    <source>
        <dbReference type="ARBA" id="ARBA00005184"/>
    </source>
</evidence>
<comment type="similarity">
    <text evidence="2">Belongs to the pectinesterase family.</text>
</comment>
<comment type="pathway">
    <text evidence="1">Glycan metabolism; pectin degradation; 2-dehydro-3-deoxy-D-gluconate from pectin: step 1/5.</text>
</comment>
<accession>A0A8J5FJV7</accession>
<evidence type="ECO:0000259" key="7">
    <source>
        <dbReference type="Pfam" id="PF01095"/>
    </source>
</evidence>
<dbReference type="AlphaFoldDB" id="A0A8J5FJV7"/>
<evidence type="ECO:0000256" key="3">
    <source>
        <dbReference type="ARBA" id="ARBA00013229"/>
    </source>
</evidence>
<dbReference type="PANTHER" id="PTHR31321">
    <property type="entry name" value="ACYL-COA THIOESTER HYDROLASE YBHC-RELATED"/>
    <property type="match status" value="1"/>
</dbReference>
<dbReference type="Pfam" id="PF01095">
    <property type="entry name" value="Pectinesterase"/>
    <property type="match status" value="1"/>
</dbReference>
<dbReference type="GO" id="GO:0042545">
    <property type="term" value="P:cell wall modification"/>
    <property type="evidence" value="ECO:0007669"/>
    <property type="project" value="InterPro"/>
</dbReference>
<sequence>MGSLRDIVLLLCLILPSSSSSLNASTAVLLVRVDQTGKGDFTRIQDAINVVPSNNTESVFIWVKPGIYREKVTVPADKPFITLSGSSAMSTIITYDEAWISVESPTVSILASDFNTYGQGGPAVALRVAGDRVAFYTSRFIGFQDTLLDDAGRHYYTNCYIEGGTDFICGNARSLFRNGGAFMAQRRSSAAEDTGYSLSNCKLTGAGVGTAILGRPWGAYSRVIFILTYMSDAIQPQGWSDWNNPSNQMTAYYGEYHSYGPGSNTRGRVEWSHRLSFDEASQYMNHTSWIDGQDWLRPTPGHFRKFSALRPSDAMGNK</sequence>
<keyword evidence="9" id="KW-1185">Reference proteome</keyword>
<evidence type="ECO:0000313" key="8">
    <source>
        <dbReference type="EMBL" id="KAG6488335.1"/>
    </source>
</evidence>
<reference evidence="8 9" key="1">
    <citation type="submission" date="2020-08" db="EMBL/GenBank/DDBJ databases">
        <title>Plant Genome Project.</title>
        <authorList>
            <person name="Zhang R.-G."/>
        </authorList>
    </citation>
    <scope>NUCLEOTIDE SEQUENCE [LARGE SCALE GENOMIC DNA]</scope>
    <source>
        <tissue evidence="8">Rhizome</tissue>
    </source>
</reference>
<dbReference type="InterPro" id="IPR012334">
    <property type="entry name" value="Pectin_lyas_fold"/>
</dbReference>
<dbReference type="Proteomes" id="UP000734854">
    <property type="component" value="Unassembled WGS sequence"/>
</dbReference>
<feature type="domain" description="Pectinesterase catalytic" evidence="7">
    <location>
        <begin position="32"/>
        <end position="284"/>
    </location>
</feature>